<accession>A0AAD1D4X4</accession>
<dbReference type="Pfam" id="PF12833">
    <property type="entry name" value="HTH_18"/>
    <property type="match status" value="1"/>
</dbReference>
<keyword evidence="1" id="KW-0805">Transcription regulation</keyword>
<sequence>MLQSRNYAPSPHLAPFVARHYVFRAPLPEDFVMVDRLLAETAFVRILITGDWAAEVAPGRWERPGDVLFFGANARPFKVRVRGPFFIVGVALRPSGWRALSDRPASDFADRMVRLSDVWGDEAETQFAEVAKLTDDEAIVSICEAAISAQLKSPKRVNTAMQHLESVARLNSATRVEDLADQLGISSRQLERLSIAHFGHTPKTVMRRSRFLDMAAAMRGLGDPDDDYLAALRYFDQSHRTREFKHFIGMTPAEFERTPTPLLDAGIQLRQERKQHRF</sequence>
<dbReference type="Proteomes" id="UP000275727">
    <property type="component" value="Chromosome"/>
</dbReference>
<evidence type="ECO:0000256" key="3">
    <source>
        <dbReference type="ARBA" id="ARBA00023163"/>
    </source>
</evidence>
<evidence type="ECO:0000313" key="8">
    <source>
        <dbReference type="Proteomes" id="UP000276029"/>
    </source>
</evidence>
<keyword evidence="3" id="KW-0804">Transcription</keyword>
<dbReference type="InterPro" id="IPR046532">
    <property type="entry name" value="DUF6597"/>
</dbReference>
<dbReference type="GO" id="GO:0043565">
    <property type="term" value="F:sequence-specific DNA binding"/>
    <property type="evidence" value="ECO:0007669"/>
    <property type="project" value="InterPro"/>
</dbReference>
<dbReference type="AlphaFoldDB" id="A0AAD1D4X4"/>
<evidence type="ECO:0000256" key="2">
    <source>
        <dbReference type="ARBA" id="ARBA00023125"/>
    </source>
</evidence>
<evidence type="ECO:0000313" key="7">
    <source>
        <dbReference type="Proteomes" id="UP000275727"/>
    </source>
</evidence>
<evidence type="ECO:0000313" key="5">
    <source>
        <dbReference type="EMBL" id="BBE33438.1"/>
    </source>
</evidence>
<protein>
    <submittedName>
        <fullName evidence="6">AraC family transcriptional regulator</fullName>
    </submittedName>
</protein>
<dbReference type="PANTHER" id="PTHR46796:SF15">
    <property type="entry name" value="BLL1074 PROTEIN"/>
    <property type="match status" value="1"/>
</dbReference>
<dbReference type="Pfam" id="PF20240">
    <property type="entry name" value="DUF6597"/>
    <property type="match status" value="1"/>
</dbReference>
<evidence type="ECO:0000256" key="1">
    <source>
        <dbReference type="ARBA" id="ARBA00023015"/>
    </source>
</evidence>
<proteinExistence type="predicted"/>
<feature type="domain" description="HTH araC/xylS-type" evidence="4">
    <location>
        <begin position="158"/>
        <end position="258"/>
    </location>
</feature>
<reference evidence="5 7" key="1">
    <citation type="submission" date="2018-06" db="EMBL/GenBank/DDBJ databases">
        <title>Complete Genome Sequence of the Microcystin-Degrading Bacterium Sphingosinicella microcystinivorans Strain B-9.</title>
        <authorList>
            <person name="Jin H."/>
            <person name="Nishizawa T."/>
            <person name="Guo Y."/>
            <person name="Nishizawa A."/>
            <person name="Park H."/>
            <person name="Kato H."/>
            <person name="Tsuji K."/>
            <person name="Harada K."/>
        </authorList>
    </citation>
    <scope>NUCLEOTIDE SEQUENCE [LARGE SCALE GENOMIC DNA]</scope>
    <source>
        <strain evidence="5 7">B9</strain>
    </source>
</reference>
<gene>
    <name evidence="6" type="ORF">DFR51_0054</name>
    <name evidence="5" type="ORF">SmB9_10960</name>
</gene>
<dbReference type="InterPro" id="IPR050204">
    <property type="entry name" value="AraC_XylS_family_regulators"/>
</dbReference>
<keyword evidence="2" id="KW-0238">DNA-binding</keyword>
<dbReference type="SMART" id="SM00342">
    <property type="entry name" value="HTH_ARAC"/>
    <property type="match status" value="1"/>
</dbReference>
<dbReference type="PANTHER" id="PTHR46796">
    <property type="entry name" value="HTH-TYPE TRANSCRIPTIONAL ACTIVATOR RHAS-RELATED"/>
    <property type="match status" value="1"/>
</dbReference>
<dbReference type="RefSeq" id="WP_121047066.1">
    <property type="nucleotide sequence ID" value="NZ_AP018711.1"/>
</dbReference>
<dbReference type="KEGG" id="smic:SmB9_10960"/>
<dbReference type="Proteomes" id="UP000276029">
    <property type="component" value="Unassembled WGS sequence"/>
</dbReference>
<evidence type="ECO:0000259" key="4">
    <source>
        <dbReference type="PROSITE" id="PS01124"/>
    </source>
</evidence>
<dbReference type="Gene3D" id="1.10.10.60">
    <property type="entry name" value="Homeodomain-like"/>
    <property type="match status" value="1"/>
</dbReference>
<dbReference type="InterPro" id="IPR018060">
    <property type="entry name" value="HTH_AraC"/>
</dbReference>
<dbReference type="EMBL" id="RBWX01000007">
    <property type="protein sequence ID" value="RKS90525.1"/>
    <property type="molecule type" value="Genomic_DNA"/>
</dbReference>
<name>A0AAD1D4X4_SPHMI</name>
<evidence type="ECO:0000313" key="6">
    <source>
        <dbReference type="EMBL" id="RKS90525.1"/>
    </source>
</evidence>
<reference evidence="6 8" key="2">
    <citation type="submission" date="2018-10" db="EMBL/GenBank/DDBJ databases">
        <title>Genomic Encyclopedia of Type Strains, Phase IV (KMG-IV): sequencing the most valuable type-strain genomes for metagenomic binning, comparative biology and taxonomic classification.</title>
        <authorList>
            <person name="Goeker M."/>
        </authorList>
    </citation>
    <scope>NUCLEOTIDE SEQUENCE [LARGE SCALE GENOMIC DNA]</scope>
    <source>
        <strain evidence="6 8">DSM 19791</strain>
    </source>
</reference>
<dbReference type="EMBL" id="AP018711">
    <property type="protein sequence ID" value="BBE33438.1"/>
    <property type="molecule type" value="Genomic_DNA"/>
</dbReference>
<keyword evidence="8" id="KW-1185">Reference proteome</keyword>
<organism evidence="5 7">
    <name type="scientific">Sphingosinicella microcystinivorans</name>
    <dbReference type="NCBI Taxonomy" id="335406"/>
    <lineage>
        <taxon>Bacteria</taxon>
        <taxon>Pseudomonadati</taxon>
        <taxon>Pseudomonadota</taxon>
        <taxon>Alphaproteobacteria</taxon>
        <taxon>Sphingomonadales</taxon>
        <taxon>Sphingosinicellaceae</taxon>
        <taxon>Sphingosinicella</taxon>
    </lineage>
</organism>
<dbReference type="PROSITE" id="PS01124">
    <property type="entry name" value="HTH_ARAC_FAMILY_2"/>
    <property type="match status" value="1"/>
</dbReference>
<dbReference type="GO" id="GO:0003700">
    <property type="term" value="F:DNA-binding transcription factor activity"/>
    <property type="evidence" value="ECO:0007669"/>
    <property type="project" value="InterPro"/>
</dbReference>